<accession>A0ABT0TC12</accession>
<dbReference type="Proteomes" id="UP001203579">
    <property type="component" value="Unassembled WGS sequence"/>
</dbReference>
<protein>
    <submittedName>
        <fullName evidence="1">Uncharacterized protein</fullName>
    </submittedName>
</protein>
<organism evidence="1 2">
    <name type="scientific">Corynebacterium intestinale</name>
    <dbReference type="NCBI Taxonomy" id="2943492"/>
    <lineage>
        <taxon>Bacteria</taxon>
        <taxon>Bacillati</taxon>
        <taxon>Actinomycetota</taxon>
        <taxon>Actinomycetes</taxon>
        <taxon>Mycobacteriales</taxon>
        <taxon>Corynebacteriaceae</taxon>
        <taxon>Corynebacterium</taxon>
    </lineage>
</organism>
<dbReference type="RefSeq" id="WP_070521880.1">
    <property type="nucleotide sequence ID" value="NZ_JAMFTR010000007.1"/>
</dbReference>
<gene>
    <name evidence="1" type="ORF">M5J06_08880</name>
</gene>
<comment type="caution">
    <text evidence="1">The sequence shown here is derived from an EMBL/GenBank/DDBJ whole genome shotgun (WGS) entry which is preliminary data.</text>
</comment>
<dbReference type="EMBL" id="JAMKFF010000007">
    <property type="protein sequence ID" value="MCL8494239.1"/>
    <property type="molecule type" value="Genomic_DNA"/>
</dbReference>
<sequence>MKKLYVRTTMTIPEVGTATHIAELEEINAEACSMLRMIALAPNDSIVGAATPETSVGNAEVPQRVVPHPDTYDAFPDINAELIDAFQFHSLWTEAIALYGDF</sequence>
<evidence type="ECO:0000313" key="2">
    <source>
        <dbReference type="Proteomes" id="UP001203579"/>
    </source>
</evidence>
<keyword evidence="2" id="KW-1185">Reference proteome</keyword>
<proteinExistence type="predicted"/>
<evidence type="ECO:0000313" key="1">
    <source>
        <dbReference type="EMBL" id="MCL8494239.1"/>
    </source>
</evidence>
<name>A0ABT0TC12_9CORY</name>
<reference evidence="1 2" key="1">
    <citation type="submission" date="2022-05" db="EMBL/GenBank/DDBJ databases">
        <title>Corynebacterium sp. B5-R-101 sp. nov., isolated from human feces.</title>
        <authorList>
            <person name="Shamsuzzaman M."/>
            <person name="Dahal R.H."/>
        </authorList>
    </citation>
    <scope>NUCLEOTIDE SEQUENCE [LARGE SCALE GENOMIC DNA]</scope>
    <source>
        <strain evidence="1 2">B5-R-101</strain>
    </source>
</reference>